<dbReference type="Proteomes" id="UP000078476">
    <property type="component" value="Unassembled WGS sequence"/>
</dbReference>
<feature type="transmembrane region" description="Helical" evidence="1">
    <location>
        <begin position="20"/>
        <end position="39"/>
    </location>
</feature>
<keyword evidence="1" id="KW-0812">Transmembrane</keyword>
<comment type="caution">
    <text evidence="2">The sequence shown here is derived from an EMBL/GenBank/DDBJ whole genome shotgun (WGS) entry which is preliminary data.</text>
</comment>
<dbReference type="AlphaFoldDB" id="A0A177N543"/>
<evidence type="ECO:0000256" key="1">
    <source>
        <dbReference type="SAM" id="Phobius"/>
    </source>
</evidence>
<dbReference type="EMBL" id="LUUI01000127">
    <property type="protein sequence ID" value="OAI12714.1"/>
    <property type="molecule type" value="Genomic_DNA"/>
</dbReference>
<evidence type="ECO:0000313" key="2">
    <source>
        <dbReference type="EMBL" id="OAI12714.1"/>
    </source>
</evidence>
<keyword evidence="1" id="KW-0472">Membrane</keyword>
<sequence length="603" mass="66285">MSANQPASKQQKTQARGQIYRFIAVFGLFLLLTGAGVWWQRAAIMQWSLQQILPASTPSLSVAWLGFKQAQLSTLQFDLQTPFGLLSVDMGDIKAHYDLNAAKLESLNINKANIKLAYLPTDKLAQTDKTNSTVPVLPFRQLSIDHLDLAVDTPWGLVSFIGHLTADYAPEKPQLLTLDDGKQLIQLQLSPDFHEAKLTATQIGGKKTFVLNFQQLNQSHSEATLDADASAFLQWLTSSSLLPAQIRTDLAASSFAQANFNIAAMQLNLTAKSSDNLENINGRLLLTRNQEYLSSTEIAFNSGKTQIKLDGHLDLAAAEFISLIKSWLPDAVNSWQFTAGNIMGTYRINWQPSAPLKSEAYLKAYQIDVSAGPVWINDGYIRLDIKHDIANLSLVLAADVPTVQLGKETTIHNLQVKAKQKNQILTLERATFPIFGGLLEILPDSVNINQPPFNLTLGVRKLDLAQLLDSLNFPELSGTGTISGKLPLRLSMDSIEVHGGSLNGTHPGVLRYQGPVADDENIAFKALRNMLYHKLQATFNYNRTGGYELGLRVEGKNPNVLSGYPVAFNLNLSGQLPELLQKGILAGDFTQPIMEQFKKAGKP</sequence>
<evidence type="ECO:0000313" key="3">
    <source>
        <dbReference type="Proteomes" id="UP000078476"/>
    </source>
</evidence>
<keyword evidence="3" id="KW-1185">Reference proteome</keyword>
<name>A0A177N543_9GAMM</name>
<keyword evidence="1" id="KW-1133">Transmembrane helix</keyword>
<accession>A0A177N543</accession>
<dbReference type="InterPro" id="IPR021730">
    <property type="entry name" value="YdbH"/>
</dbReference>
<protein>
    <submittedName>
        <fullName evidence="2">Uncharacterized protein</fullName>
    </submittedName>
</protein>
<dbReference type="RefSeq" id="WP_066985191.1">
    <property type="nucleotide sequence ID" value="NZ_LUUI01000127.1"/>
</dbReference>
<dbReference type="STRING" id="980561.A1359_13605"/>
<dbReference type="Pfam" id="PF11739">
    <property type="entry name" value="YdbH-like"/>
    <property type="match status" value="1"/>
</dbReference>
<reference evidence="2 3" key="1">
    <citation type="submission" date="2016-03" db="EMBL/GenBank/DDBJ databases">
        <authorList>
            <person name="Ploux O."/>
        </authorList>
    </citation>
    <scope>NUCLEOTIDE SEQUENCE [LARGE SCALE GENOMIC DNA]</scope>
    <source>
        <strain evidence="2 3">R-45370</strain>
    </source>
</reference>
<organism evidence="2 3">
    <name type="scientific">Methylomonas lenta</name>
    <dbReference type="NCBI Taxonomy" id="980561"/>
    <lineage>
        <taxon>Bacteria</taxon>
        <taxon>Pseudomonadati</taxon>
        <taxon>Pseudomonadota</taxon>
        <taxon>Gammaproteobacteria</taxon>
        <taxon>Methylococcales</taxon>
        <taxon>Methylococcaceae</taxon>
        <taxon>Methylomonas</taxon>
    </lineage>
</organism>
<proteinExistence type="predicted"/>
<gene>
    <name evidence="2" type="ORF">A1359_13605</name>
</gene>
<dbReference type="OrthoDB" id="9759996at2"/>